<keyword evidence="8 12" id="KW-0267">Excision nuclease</keyword>
<evidence type="ECO:0000256" key="3">
    <source>
        <dbReference type="ARBA" id="ARBA00022490"/>
    </source>
</evidence>
<dbReference type="GO" id="GO:0009381">
    <property type="term" value="F:excinuclease ABC activity"/>
    <property type="evidence" value="ECO:0007669"/>
    <property type="project" value="UniProtKB-UniRule"/>
</dbReference>
<dbReference type="CDD" id="cd17916">
    <property type="entry name" value="DEXHc_UvrB"/>
    <property type="match status" value="1"/>
</dbReference>
<dbReference type="Proteomes" id="UP000176604">
    <property type="component" value="Unassembled WGS sequence"/>
</dbReference>
<feature type="domain" description="UVR" evidence="15">
    <location>
        <begin position="662"/>
        <end position="697"/>
    </location>
</feature>
<dbReference type="InterPro" id="IPR024759">
    <property type="entry name" value="UvrB_YAD/RRR_dom"/>
</dbReference>
<dbReference type="AlphaFoldDB" id="A0A1F7UKW8"/>
<dbReference type="Gene3D" id="4.10.860.10">
    <property type="entry name" value="UVR domain"/>
    <property type="match status" value="1"/>
</dbReference>
<feature type="compositionally biased region" description="Polar residues" evidence="14">
    <location>
        <begin position="420"/>
        <end position="430"/>
    </location>
</feature>
<evidence type="ECO:0000256" key="9">
    <source>
        <dbReference type="ARBA" id="ARBA00023204"/>
    </source>
</evidence>
<feature type="domain" description="Helicase C-terminal" evidence="17">
    <location>
        <begin position="469"/>
        <end position="631"/>
    </location>
</feature>
<dbReference type="EMBL" id="MGEF01000021">
    <property type="protein sequence ID" value="OGL78923.1"/>
    <property type="molecule type" value="Genomic_DNA"/>
</dbReference>
<evidence type="ECO:0000259" key="16">
    <source>
        <dbReference type="PROSITE" id="PS51192"/>
    </source>
</evidence>
<accession>A0A1F7UKW8</accession>
<evidence type="ECO:0000256" key="4">
    <source>
        <dbReference type="ARBA" id="ARBA00022741"/>
    </source>
</evidence>
<evidence type="ECO:0000256" key="11">
    <source>
        <dbReference type="ARBA" id="ARBA00029504"/>
    </source>
</evidence>
<dbReference type="Pfam" id="PF00271">
    <property type="entry name" value="Helicase_C"/>
    <property type="match status" value="1"/>
</dbReference>
<comment type="subunit">
    <text evidence="10 12 13">Forms a heterotetramer with UvrA during the search for lesions. Interacts with UvrC in an incision complex.</text>
</comment>
<dbReference type="PANTHER" id="PTHR24029">
    <property type="entry name" value="UVRABC SYSTEM PROTEIN B"/>
    <property type="match status" value="1"/>
</dbReference>
<dbReference type="InterPro" id="IPR001943">
    <property type="entry name" value="UVR_dom"/>
</dbReference>
<dbReference type="GO" id="GO:0016887">
    <property type="term" value="F:ATP hydrolysis activity"/>
    <property type="evidence" value="ECO:0007669"/>
    <property type="project" value="InterPro"/>
</dbReference>
<sequence>MSFALTSPFKPTGDQPQAIEKLVAGIRAGARHQTLLGVTGSGKTFVMSNVIAQIKKPTLIISHNKTLAAQLASEFEEFFPDAAVHYFVSYYDYYQPEAYVPSSDTYIEKETNINEEIDRLRHAATQALLTRKDVILVASVSCIYGLGSPEEYQAISLKLNVRANGRSPVRTDILRSLVRMQYERNDIDLHRGTFRVRGNSIDVFPVFSLEQIWRLECAGNALVKISEVDSLTGKSLRTTEEITIFPATHYVAPAHEVEDILKQIERDLDGAVNTFLAAGKPLEAERLSQRVRFDLEMIRATGYCNGIENYSRYFDRRKAGEPPHTLIDFFKYSDPNSLTFIDESHMTIPQIRGMYEGDKSRKDTLVSYGFRLPAARDNRPLTFDEFNKRIGQVTYVSATPGEYELLQSRSHPTHPRPSGDPSQEGNSQKSPPAEGRRCAGVGYDGIVEQLIRPTGLLDPTIEIQPLQNQIDHLLGEIQKRIAKKQRVLVTTLTKRMAEDLAEYLEEINVKAAYIHADVETFERLELLRDLRLGVYDVLVGINLLREGLDLPEVSLVAILDADKEGFLRSDTAFIQIMGRAARHLEGHVIMYADTITGSMKRAMEEVKRRRITQESYNKKHGITPQSIQKAIREGVLAHRTDVRDAHVRPLPTLERIPSDELPHLMKDLERQMDLAAKNLEFEKAAGLRDQIKLIKEKMETKTPRRGDSFAKIKQLAGK</sequence>
<keyword evidence="7 12" id="KW-0067">ATP-binding</keyword>
<comment type="subcellular location">
    <subcellularLocation>
        <location evidence="1 12 13">Cytoplasm</location>
    </subcellularLocation>
</comment>
<dbReference type="Pfam" id="PF12344">
    <property type="entry name" value="UvrB"/>
    <property type="match status" value="1"/>
</dbReference>
<dbReference type="InterPro" id="IPR027417">
    <property type="entry name" value="P-loop_NTPase"/>
</dbReference>
<keyword evidence="5 12" id="KW-0227">DNA damage</keyword>
<keyword evidence="4 12" id="KW-0547">Nucleotide-binding</keyword>
<evidence type="ECO:0000256" key="10">
    <source>
        <dbReference type="ARBA" id="ARBA00026033"/>
    </source>
</evidence>
<keyword evidence="3 12" id="KW-0963">Cytoplasm</keyword>
<dbReference type="HAMAP" id="MF_00204">
    <property type="entry name" value="UvrB"/>
    <property type="match status" value="1"/>
</dbReference>
<keyword evidence="9 12" id="KW-0234">DNA repair</keyword>
<feature type="binding site" evidence="12">
    <location>
        <begin position="37"/>
        <end position="44"/>
    </location>
    <ligand>
        <name>ATP</name>
        <dbReference type="ChEBI" id="CHEBI:30616"/>
    </ligand>
</feature>
<dbReference type="GO" id="GO:0005737">
    <property type="term" value="C:cytoplasm"/>
    <property type="evidence" value="ECO:0007669"/>
    <property type="project" value="UniProtKB-SubCell"/>
</dbReference>
<evidence type="ECO:0000256" key="1">
    <source>
        <dbReference type="ARBA" id="ARBA00004496"/>
    </source>
</evidence>
<evidence type="ECO:0000313" key="18">
    <source>
        <dbReference type="EMBL" id="OGL78923.1"/>
    </source>
</evidence>
<dbReference type="PROSITE" id="PS50151">
    <property type="entry name" value="UVR"/>
    <property type="match status" value="1"/>
</dbReference>
<dbReference type="Pfam" id="PF04851">
    <property type="entry name" value="ResIII"/>
    <property type="match status" value="1"/>
</dbReference>
<dbReference type="GO" id="GO:0003677">
    <property type="term" value="F:DNA binding"/>
    <property type="evidence" value="ECO:0007669"/>
    <property type="project" value="UniProtKB-UniRule"/>
</dbReference>
<comment type="caution">
    <text evidence="18">The sequence shown here is derived from an EMBL/GenBank/DDBJ whole genome shotgun (WGS) entry which is preliminary data.</text>
</comment>
<dbReference type="PANTHER" id="PTHR24029:SF0">
    <property type="entry name" value="UVRABC SYSTEM PROTEIN B"/>
    <property type="match status" value="1"/>
</dbReference>
<organism evidence="18 19">
    <name type="scientific">Candidatus Uhrbacteria bacterium RIFCSPHIGHO2_12_FULL_54_23</name>
    <dbReference type="NCBI Taxonomy" id="1802397"/>
    <lineage>
        <taxon>Bacteria</taxon>
        <taxon>Candidatus Uhriibacteriota</taxon>
    </lineage>
</organism>
<dbReference type="GO" id="GO:0006289">
    <property type="term" value="P:nucleotide-excision repair"/>
    <property type="evidence" value="ECO:0007669"/>
    <property type="project" value="UniProtKB-UniRule"/>
</dbReference>
<feature type="domain" description="Helicase ATP-binding" evidence="16">
    <location>
        <begin position="24"/>
        <end position="157"/>
    </location>
</feature>
<dbReference type="InterPro" id="IPR006935">
    <property type="entry name" value="Helicase/UvrB_N"/>
</dbReference>
<evidence type="ECO:0000256" key="6">
    <source>
        <dbReference type="ARBA" id="ARBA00022769"/>
    </source>
</evidence>
<feature type="short sequence motif" description="Beta-hairpin" evidence="12">
    <location>
        <begin position="90"/>
        <end position="113"/>
    </location>
</feature>
<comment type="function">
    <text evidence="12">The UvrABC repair system catalyzes the recognition and processing of DNA lesions. A damage recognition complex composed of 2 UvrA and 2 UvrB subunits scans DNA for abnormalities. Upon binding of the UvrA(2)B(2) complex to a putative damaged site, the DNA wraps around one UvrB monomer. DNA wrap is dependent on ATP binding by UvrB and probably causes local melting of the DNA helix, facilitating insertion of UvrB beta-hairpin between the DNA strands. Then UvrB probes one DNA strand for the presence of a lesion. If a lesion is found the UvrA subunits dissociate and the UvrB-DNA preincision complex is formed. This complex is subsequently bound by UvrC and the second UvrB is released. If no lesion is found, the DNA wraps around the other UvrB subunit that will check the other stand for damage.</text>
</comment>
<dbReference type="InterPro" id="IPR001650">
    <property type="entry name" value="Helicase_C-like"/>
</dbReference>
<dbReference type="InterPro" id="IPR014001">
    <property type="entry name" value="Helicase_ATP-bd"/>
</dbReference>
<dbReference type="Pfam" id="PF02151">
    <property type="entry name" value="UVR"/>
    <property type="match status" value="1"/>
</dbReference>
<dbReference type="GO" id="GO:0009380">
    <property type="term" value="C:excinuclease repair complex"/>
    <property type="evidence" value="ECO:0007669"/>
    <property type="project" value="InterPro"/>
</dbReference>
<evidence type="ECO:0000313" key="19">
    <source>
        <dbReference type="Proteomes" id="UP000176604"/>
    </source>
</evidence>
<dbReference type="STRING" id="1802397.A3J43_00890"/>
<dbReference type="SMART" id="SM00490">
    <property type="entry name" value="HELICc"/>
    <property type="match status" value="1"/>
</dbReference>
<keyword evidence="6 12" id="KW-0228">DNA excision</keyword>
<dbReference type="InterPro" id="IPR004807">
    <property type="entry name" value="UvrB"/>
</dbReference>
<dbReference type="GO" id="GO:0009432">
    <property type="term" value="P:SOS response"/>
    <property type="evidence" value="ECO:0007669"/>
    <property type="project" value="UniProtKB-UniRule"/>
</dbReference>
<evidence type="ECO:0000259" key="15">
    <source>
        <dbReference type="PROSITE" id="PS50151"/>
    </source>
</evidence>
<evidence type="ECO:0000256" key="5">
    <source>
        <dbReference type="ARBA" id="ARBA00022763"/>
    </source>
</evidence>
<feature type="region of interest" description="Disordered" evidence="14">
    <location>
        <begin position="407"/>
        <end position="438"/>
    </location>
</feature>
<evidence type="ECO:0000256" key="13">
    <source>
        <dbReference type="RuleBase" id="RU003587"/>
    </source>
</evidence>
<dbReference type="Gene3D" id="3.40.50.300">
    <property type="entry name" value="P-loop containing nucleotide triphosphate hydrolases"/>
    <property type="match status" value="3"/>
</dbReference>
<evidence type="ECO:0000256" key="12">
    <source>
        <dbReference type="HAMAP-Rule" id="MF_00204"/>
    </source>
</evidence>
<evidence type="ECO:0000256" key="14">
    <source>
        <dbReference type="SAM" id="MobiDB-lite"/>
    </source>
</evidence>
<evidence type="ECO:0000259" key="17">
    <source>
        <dbReference type="PROSITE" id="PS51194"/>
    </source>
</evidence>
<dbReference type="Pfam" id="PF17757">
    <property type="entry name" value="UvrB_inter"/>
    <property type="match status" value="1"/>
</dbReference>
<name>A0A1F7UKW8_9BACT</name>
<keyword evidence="12 13" id="KW-0742">SOS response</keyword>
<dbReference type="GO" id="GO:0005524">
    <property type="term" value="F:ATP binding"/>
    <property type="evidence" value="ECO:0007669"/>
    <property type="project" value="UniProtKB-UniRule"/>
</dbReference>
<protein>
    <recommendedName>
        <fullName evidence="11 12">UvrABC system protein B</fullName>
        <shortName evidence="12">Protein UvrB</shortName>
    </recommendedName>
    <alternativeName>
        <fullName evidence="12">Excinuclease ABC subunit B</fullName>
    </alternativeName>
</protein>
<dbReference type="NCBIfam" id="NF003673">
    <property type="entry name" value="PRK05298.1"/>
    <property type="match status" value="1"/>
</dbReference>
<evidence type="ECO:0000256" key="7">
    <source>
        <dbReference type="ARBA" id="ARBA00022840"/>
    </source>
</evidence>
<dbReference type="PROSITE" id="PS51194">
    <property type="entry name" value="HELICASE_CTER"/>
    <property type="match status" value="1"/>
</dbReference>
<gene>
    <name evidence="12" type="primary">uvrB</name>
    <name evidence="18" type="ORF">A3J43_00890</name>
</gene>
<dbReference type="SUPFAM" id="SSF52540">
    <property type="entry name" value="P-loop containing nucleoside triphosphate hydrolases"/>
    <property type="match status" value="2"/>
</dbReference>
<dbReference type="SUPFAM" id="SSF46600">
    <property type="entry name" value="C-terminal UvrC-binding domain of UvrB"/>
    <property type="match status" value="1"/>
</dbReference>
<dbReference type="InterPro" id="IPR041471">
    <property type="entry name" value="UvrB_inter"/>
</dbReference>
<dbReference type="PROSITE" id="PS51192">
    <property type="entry name" value="HELICASE_ATP_BIND_1"/>
    <property type="match status" value="1"/>
</dbReference>
<proteinExistence type="inferred from homology"/>
<evidence type="ECO:0000256" key="8">
    <source>
        <dbReference type="ARBA" id="ARBA00022881"/>
    </source>
</evidence>
<dbReference type="InterPro" id="IPR036876">
    <property type="entry name" value="UVR_dom_sf"/>
</dbReference>
<comment type="domain">
    <text evidence="12">The beta-hairpin motif is involved in DNA binding.</text>
</comment>
<dbReference type="SMART" id="SM00487">
    <property type="entry name" value="DEXDc"/>
    <property type="match status" value="1"/>
</dbReference>
<comment type="similarity">
    <text evidence="2 12 13">Belongs to the UvrB family.</text>
</comment>
<evidence type="ECO:0000256" key="2">
    <source>
        <dbReference type="ARBA" id="ARBA00008533"/>
    </source>
</evidence>
<reference evidence="18 19" key="1">
    <citation type="journal article" date="2016" name="Nat. Commun.">
        <title>Thousands of microbial genomes shed light on interconnected biogeochemical processes in an aquifer system.</title>
        <authorList>
            <person name="Anantharaman K."/>
            <person name="Brown C.T."/>
            <person name="Hug L.A."/>
            <person name="Sharon I."/>
            <person name="Castelle C.J."/>
            <person name="Probst A.J."/>
            <person name="Thomas B.C."/>
            <person name="Singh A."/>
            <person name="Wilkins M.J."/>
            <person name="Karaoz U."/>
            <person name="Brodie E.L."/>
            <person name="Williams K.H."/>
            <person name="Hubbard S.S."/>
            <person name="Banfield J.F."/>
        </authorList>
    </citation>
    <scope>NUCLEOTIDE SEQUENCE [LARGE SCALE GENOMIC DNA]</scope>
</reference>